<dbReference type="VEuPathDB" id="FungiDB:BO72DRAFT_421500"/>
<feature type="binding site" evidence="3">
    <location>
        <position position="199"/>
    </location>
    <ligand>
        <name>dimethylallyl diphosphate</name>
        <dbReference type="ChEBI" id="CHEBI:57623"/>
    </ligand>
</feature>
<name>A0A8G1RYE6_9EURO</name>
<organism evidence="4 5">
    <name type="scientific">Aspergillus fijiensis CBS 313.89</name>
    <dbReference type="NCBI Taxonomy" id="1448319"/>
    <lineage>
        <taxon>Eukaryota</taxon>
        <taxon>Fungi</taxon>
        <taxon>Dikarya</taxon>
        <taxon>Ascomycota</taxon>
        <taxon>Pezizomycotina</taxon>
        <taxon>Eurotiomycetes</taxon>
        <taxon>Eurotiomycetidae</taxon>
        <taxon>Eurotiales</taxon>
        <taxon>Aspergillaceae</taxon>
        <taxon>Aspergillus</taxon>
    </lineage>
</organism>
<evidence type="ECO:0000256" key="2">
    <source>
        <dbReference type="ARBA" id="ARBA00022679"/>
    </source>
</evidence>
<feature type="binding site" evidence="3">
    <location>
        <position position="270"/>
    </location>
    <ligand>
        <name>dimethylallyl diphosphate</name>
        <dbReference type="ChEBI" id="CHEBI:57623"/>
    </ligand>
</feature>
<dbReference type="InterPro" id="IPR033964">
    <property type="entry name" value="ABBA"/>
</dbReference>
<feature type="binding site" evidence="3">
    <location>
        <position position="201"/>
    </location>
    <ligand>
        <name>dimethylallyl diphosphate</name>
        <dbReference type="ChEBI" id="CHEBI:57623"/>
    </ligand>
</feature>
<feature type="binding site" evidence="3">
    <location>
        <position position="421"/>
    </location>
    <ligand>
        <name>dimethylallyl diphosphate</name>
        <dbReference type="ChEBI" id="CHEBI:57623"/>
    </ligand>
</feature>
<evidence type="ECO:0000256" key="3">
    <source>
        <dbReference type="PIRSR" id="PIRSR000509-1"/>
    </source>
</evidence>
<dbReference type="CDD" id="cd13929">
    <property type="entry name" value="PT-DMATS_CymD"/>
    <property type="match status" value="1"/>
</dbReference>
<dbReference type="GO" id="GO:0009820">
    <property type="term" value="P:alkaloid metabolic process"/>
    <property type="evidence" value="ECO:0007669"/>
    <property type="project" value="InterPro"/>
</dbReference>
<dbReference type="AlphaFoldDB" id="A0A8G1RYE6"/>
<dbReference type="PANTHER" id="PTHR40627:SF3">
    <property type="entry name" value="PRENYLTRANSFERASE ASQH2-RELATED"/>
    <property type="match status" value="1"/>
</dbReference>
<dbReference type="InterPro" id="IPR017795">
    <property type="entry name" value="ABBA_NscD-like"/>
</dbReference>
<feature type="binding site" evidence="3">
    <location>
        <position position="417"/>
    </location>
    <ligand>
        <name>dimethylallyl diphosphate</name>
        <dbReference type="ChEBI" id="CHEBI:57623"/>
    </ligand>
</feature>
<dbReference type="NCBIfam" id="TIGR03429">
    <property type="entry name" value="arom_pren_DMATS"/>
    <property type="match status" value="1"/>
</dbReference>
<dbReference type="SFLD" id="SFLDS00036">
    <property type="entry name" value="Aromatic_Prenyltransferase"/>
    <property type="match status" value="1"/>
</dbReference>
<feature type="binding site" evidence="3">
    <location>
        <position position="268"/>
    </location>
    <ligand>
        <name>dimethylallyl diphosphate</name>
        <dbReference type="ChEBI" id="CHEBI:57623"/>
    </ligand>
</feature>
<feature type="binding site" evidence="3">
    <location>
        <position position="96"/>
    </location>
    <ligand>
        <name>L-tryptophan</name>
        <dbReference type="ChEBI" id="CHEBI:57912"/>
    </ligand>
</feature>
<gene>
    <name evidence="4" type="ORF">BO72DRAFT_421500</name>
</gene>
<dbReference type="Pfam" id="PF11991">
    <property type="entry name" value="Trp_DMAT"/>
    <property type="match status" value="1"/>
</dbReference>
<dbReference type="RefSeq" id="XP_040805174.1">
    <property type="nucleotide sequence ID" value="XM_040942764.1"/>
</dbReference>
<reference evidence="4 5" key="1">
    <citation type="submission" date="2018-02" db="EMBL/GenBank/DDBJ databases">
        <title>The genomes of Aspergillus section Nigri reveals drivers in fungal speciation.</title>
        <authorList>
            <consortium name="DOE Joint Genome Institute"/>
            <person name="Vesth T.C."/>
            <person name="Nybo J."/>
            <person name="Theobald S."/>
            <person name="Brandl J."/>
            <person name="Frisvad J.C."/>
            <person name="Nielsen K.F."/>
            <person name="Lyhne E.K."/>
            <person name="Kogle M.E."/>
            <person name="Kuo A."/>
            <person name="Riley R."/>
            <person name="Clum A."/>
            <person name="Nolan M."/>
            <person name="Lipzen A."/>
            <person name="Salamov A."/>
            <person name="Henrissat B."/>
            <person name="Wiebenga A."/>
            <person name="De vries R.P."/>
            <person name="Grigoriev I.V."/>
            <person name="Mortensen U.H."/>
            <person name="Andersen M.R."/>
            <person name="Baker S.E."/>
        </authorList>
    </citation>
    <scope>NUCLEOTIDE SEQUENCE [LARGE SCALE GENOMIC DNA]</scope>
    <source>
        <strain evidence="4 5">CBS 313.89</strain>
    </source>
</reference>
<dbReference type="Proteomes" id="UP000249789">
    <property type="component" value="Unassembled WGS sequence"/>
</dbReference>
<evidence type="ECO:0000313" key="4">
    <source>
        <dbReference type="EMBL" id="RAK81164.1"/>
    </source>
</evidence>
<dbReference type="SFLD" id="SFLDG01162">
    <property type="entry name" value="I"/>
    <property type="match status" value="1"/>
</dbReference>
<comment type="similarity">
    <text evidence="1">Belongs to the tryptophan dimethylallyltransferase family.</text>
</comment>
<keyword evidence="5" id="KW-1185">Reference proteome</keyword>
<dbReference type="PIRSF" id="PIRSF000509">
    <property type="entry name" value="Trp_DMAT"/>
    <property type="match status" value="1"/>
</dbReference>
<sequence length="437" mass="49399">MTVPSQPVSLCKQTTLTSTPTPYEILSKYTVFPDAHQKAWWEKTGQLLNKVLISANYNTSRQFEALTFYTQVLIPHLGPYPFAFRSAITRSGLPLEFSVNYQQKGGAEPVVRIGYEPVSAESGTEKDLYNQLPVLDLLKRLEEVQIPGFDASLFHHFLEHHTLSAADKDALTRNKMEGSDLTSQSAFGFDLRPQAVSVKGYTFPGFKCHASGRSFGKLFAESIQPIADRIGHFPSFDKVNEYLEETNGYSQVAFWSFDCVDPAKSRLKLYSSSNEVVWSKIEEIWTLGGRADTSTVKEGLKYLSQLWQLTKVEEGHRAFTGGFDDGKDSTPTPMVWNYEMKAGEEIPVTKFYFPIHGENDAKIVRGVAQYLSDIGLVEYGEGYEETVRDYFPDRDLEKTARLTSWISFAYTEKTGVYLSVYYHSSDDYPWTEEEGSA</sequence>
<evidence type="ECO:0000256" key="1">
    <source>
        <dbReference type="ARBA" id="ARBA00010209"/>
    </source>
</evidence>
<dbReference type="GeneID" id="63860097"/>
<dbReference type="GO" id="GO:0016765">
    <property type="term" value="F:transferase activity, transferring alkyl or aryl (other than methyl) groups"/>
    <property type="evidence" value="ECO:0007669"/>
    <property type="project" value="InterPro"/>
</dbReference>
<dbReference type="PANTHER" id="PTHR40627">
    <property type="entry name" value="INDOLE PRENYLTRANSFERASE TDIB-RELATED"/>
    <property type="match status" value="1"/>
</dbReference>
<protein>
    <submittedName>
        <fullName evidence="4">DMATS type aromatic prenyltransferase</fullName>
    </submittedName>
</protein>
<dbReference type="OrthoDB" id="5392033at2759"/>
<proteinExistence type="inferred from homology"/>
<keyword evidence="2 4" id="KW-0808">Transferase</keyword>
<feature type="binding site" evidence="3">
    <location>
        <position position="266"/>
    </location>
    <ligand>
        <name>dimethylallyl diphosphate</name>
        <dbReference type="ChEBI" id="CHEBI:57623"/>
    </ligand>
</feature>
<feature type="binding site" evidence="3">
    <location>
        <position position="112"/>
    </location>
    <ligand>
        <name>dimethylallyl diphosphate</name>
        <dbReference type="ChEBI" id="CHEBI:57623"/>
    </ligand>
</feature>
<dbReference type="InterPro" id="IPR012148">
    <property type="entry name" value="ABBA_DMATS-like"/>
</dbReference>
<evidence type="ECO:0000313" key="5">
    <source>
        <dbReference type="Proteomes" id="UP000249789"/>
    </source>
</evidence>
<accession>A0A8G1RYE6</accession>
<feature type="binding site" evidence="3">
    <location>
        <position position="352"/>
    </location>
    <ligand>
        <name>dimethylallyl diphosphate</name>
        <dbReference type="ChEBI" id="CHEBI:57623"/>
    </ligand>
</feature>
<dbReference type="EMBL" id="KZ824626">
    <property type="protein sequence ID" value="RAK81164.1"/>
    <property type="molecule type" value="Genomic_DNA"/>
</dbReference>